<feature type="region of interest" description="Disordered" evidence="1">
    <location>
        <begin position="187"/>
        <end position="208"/>
    </location>
</feature>
<dbReference type="EMBL" id="KE384785">
    <property type="protein sequence ID" value="KJK73697.1"/>
    <property type="molecule type" value="Genomic_DNA"/>
</dbReference>
<accession>A0A0D9NI50</accession>
<proteinExistence type="predicted"/>
<dbReference type="Proteomes" id="UP000054544">
    <property type="component" value="Unassembled WGS sequence"/>
</dbReference>
<evidence type="ECO:0000313" key="3">
    <source>
        <dbReference type="Proteomes" id="UP000054544"/>
    </source>
</evidence>
<reference evidence="3" key="1">
    <citation type="journal article" date="2014" name="BMC Genomics">
        <title>The genome sequence of the biocontrol fungus Metarhizium anisopliae and comparative genomics of Metarhizium species.</title>
        <authorList>
            <person name="Pattemore J.A."/>
            <person name="Hane J.K."/>
            <person name="Williams A.H."/>
            <person name="Wilson B.A."/>
            <person name="Stodart B.J."/>
            <person name="Ash G.J."/>
        </authorList>
    </citation>
    <scope>NUCLEOTIDE SEQUENCE [LARGE SCALE GENOMIC DNA]</scope>
    <source>
        <strain evidence="3">BRIP 53293</strain>
    </source>
</reference>
<dbReference type="AlphaFoldDB" id="A0A0D9NI50"/>
<evidence type="ECO:0000313" key="2">
    <source>
        <dbReference type="EMBL" id="KJK73697.1"/>
    </source>
</evidence>
<protein>
    <submittedName>
        <fullName evidence="2">Uncharacterized protein</fullName>
    </submittedName>
</protein>
<sequence length="208" mass="24134">MVYSRNNGSFITLRSHQSYENTERNREASSAVRLLGHLVTWFRLPCYTARHPVTIREINHYLKGKGKQRLKVIWNKEPEEWQKGIIDALKWNPTTNRESYDLVVINGDLGKAERAQWLRLTAPDGYILMYSSKFENPEELISQMRHVGFKRISSRRACDPFGQAAERSWIPNWMSSGSIIVAQRAELSRPQRRGHTDSEATVCRNSDD</sequence>
<gene>
    <name evidence="2" type="ORF">H634G_11026</name>
</gene>
<name>A0A0D9NI50_METAN</name>
<dbReference type="InterPro" id="IPR029063">
    <property type="entry name" value="SAM-dependent_MTases_sf"/>
</dbReference>
<dbReference type="SUPFAM" id="SSF53335">
    <property type="entry name" value="S-adenosyl-L-methionine-dependent methyltransferases"/>
    <property type="match status" value="1"/>
</dbReference>
<feature type="compositionally biased region" description="Basic and acidic residues" evidence="1">
    <location>
        <begin position="187"/>
        <end position="198"/>
    </location>
</feature>
<evidence type="ECO:0000256" key="1">
    <source>
        <dbReference type="SAM" id="MobiDB-lite"/>
    </source>
</evidence>
<organism evidence="2 3">
    <name type="scientific">Metarhizium anisopliae BRIP 53293</name>
    <dbReference type="NCBI Taxonomy" id="1291518"/>
    <lineage>
        <taxon>Eukaryota</taxon>
        <taxon>Fungi</taxon>
        <taxon>Dikarya</taxon>
        <taxon>Ascomycota</taxon>
        <taxon>Pezizomycotina</taxon>
        <taxon>Sordariomycetes</taxon>
        <taxon>Hypocreomycetidae</taxon>
        <taxon>Hypocreales</taxon>
        <taxon>Clavicipitaceae</taxon>
        <taxon>Metarhizium</taxon>
    </lineage>
</organism>
<keyword evidence="3" id="KW-1185">Reference proteome</keyword>